<keyword evidence="4" id="KW-1185">Reference proteome</keyword>
<dbReference type="InterPro" id="IPR011990">
    <property type="entry name" value="TPR-like_helical_dom_sf"/>
</dbReference>
<dbReference type="RefSeq" id="WP_132224070.1">
    <property type="nucleotide sequence ID" value="NZ_SMGO01000002.1"/>
</dbReference>
<dbReference type="AlphaFoldDB" id="A0A4V2PXW4"/>
<evidence type="ECO:0000256" key="2">
    <source>
        <dbReference type="SAM" id="Phobius"/>
    </source>
</evidence>
<feature type="transmembrane region" description="Helical" evidence="2">
    <location>
        <begin position="31"/>
        <end position="48"/>
    </location>
</feature>
<name>A0A4V2PXW4_9SPHI</name>
<proteinExistence type="predicted"/>
<dbReference type="OrthoDB" id="9808622at2"/>
<dbReference type="EMBL" id="SMGO01000002">
    <property type="protein sequence ID" value="TCK83251.1"/>
    <property type="molecule type" value="Genomic_DNA"/>
</dbReference>
<accession>A0A4V2PXW4</accession>
<keyword evidence="2" id="KW-0472">Membrane</keyword>
<evidence type="ECO:0000313" key="3">
    <source>
        <dbReference type="EMBL" id="TCK83251.1"/>
    </source>
</evidence>
<dbReference type="PROSITE" id="PS50005">
    <property type="entry name" value="TPR"/>
    <property type="match status" value="1"/>
</dbReference>
<reference evidence="3 4" key="1">
    <citation type="submission" date="2019-03" db="EMBL/GenBank/DDBJ databases">
        <title>Genomic Encyclopedia of Archaeal and Bacterial Type Strains, Phase II (KMG-II): from individual species to whole genera.</title>
        <authorList>
            <person name="Goeker M."/>
        </authorList>
    </citation>
    <scope>NUCLEOTIDE SEQUENCE [LARGE SCALE GENOMIC DNA]</scope>
    <source>
        <strain evidence="3 4">DSM 22554</strain>
    </source>
</reference>
<keyword evidence="1" id="KW-0802">TPR repeat</keyword>
<dbReference type="Proteomes" id="UP000294616">
    <property type="component" value="Unassembled WGS sequence"/>
</dbReference>
<dbReference type="SUPFAM" id="SSF48452">
    <property type="entry name" value="TPR-like"/>
    <property type="match status" value="1"/>
</dbReference>
<sequence length="227" mass="24943">MSTQQKNKKVATSTIHHGGERSFIKENEKSLGFIALGIVVLVLLYFGYQQLYLAPRAEKASNEIFKAESYAQIDSLQKLAINGDGSYPGFEQIAAEYSNTPSANIANAYLGGLYLRQGQYQDAINALENYTSTGSPILDPLVIGLLGDAYSELKDYKQAATQYKKAADIKANDFTSPLFLKKLGLVCEAQNDFQGALDAYNKIKSQFPQSQEASMVDTYIARAEAHL</sequence>
<gene>
    <name evidence="3" type="ORF">C8N28_1841</name>
</gene>
<keyword evidence="2" id="KW-1133">Transmembrane helix</keyword>
<keyword evidence="2" id="KW-0812">Transmembrane</keyword>
<organism evidence="3 4">
    <name type="scientific">Albibacterium bauzanense</name>
    <dbReference type="NCBI Taxonomy" id="653929"/>
    <lineage>
        <taxon>Bacteria</taxon>
        <taxon>Pseudomonadati</taxon>
        <taxon>Bacteroidota</taxon>
        <taxon>Sphingobacteriia</taxon>
        <taxon>Sphingobacteriales</taxon>
        <taxon>Sphingobacteriaceae</taxon>
        <taxon>Albibacterium</taxon>
    </lineage>
</organism>
<evidence type="ECO:0000256" key="1">
    <source>
        <dbReference type="PROSITE-ProRule" id="PRU00339"/>
    </source>
</evidence>
<comment type="caution">
    <text evidence="3">The sequence shown here is derived from an EMBL/GenBank/DDBJ whole genome shotgun (WGS) entry which is preliminary data.</text>
</comment>
<evidence type="ECO:0000313" key="4">
    <source>
        <dbReference type="Proteomes" id="UP000294616"/>
    </source>
</evidence>
<protein>
    <submittedName>
        <fullName evidence="3">Tetratricopeptide repeat protein</fullName>
    </submittedName>
</protein>
<dbReference type="Gene3D" id="1.25.40.10">
    <property type="entry name" value="Tetratricopeptide repeat domain"/>
    <property type="match status" value="2"/>
</dbReference>
<feature type="repeat" description="TPR" evidence="1">
    <location>
        <begin position="140"/>
        <end position="173"/>
    </location>
</feature>
<dbReference type="SMART" id="SM00028">
    <property type="entry name" value="TPR"/>
    <property type="match status" value="2"/>
</dbReference>
<dbReference type="InterPro" id="IPR019734">
    <property type="entry name" value="TPR_rpt"/>
</dbReference>
<dbReference type="Pfam" id="PF13432">
    <property type="entry name" value="TPR_16"/>
    <property type="match status" value="2"/>
</dbReference>